<organism evidence="1 2">
    <name type="scientific">Trichomonascus ciferrii</name>
    <dbReference type="NCBI Taxonomy" id="44093"/>
    <lineage>
        <taxon>Eukaryota</taxon>
        <taxon>Fungi</taxon>
        <taxon>Dikarya</taxon>
        <taxon>Ascomycota</taxon>
        <taxon>Saccharomycotina</taxon>
        <taxon>Dipodascomycetes</taxon>
        <taxon>Dipodascales</taxon>
        <taxon>Trichomonascaceae</taxon>
        <taxon>Trichomonascus</taxon>
        <taxon>Trichomonascus ciferrii complex</taxon>
    </lineage>
</organism>
<comment type="caution">
    <text evidence="1">The sequence shown here is derived from an EMBL/GenBank/DDBJ whole genome shotgun (WGS) entry which is preliminary data.</text>
</comment>
<dbReference type="VEuPathDB" id="FungiDB:TRICI_000510"/>
<evidence type="ECO:0000313" key="1">
    <source>
        <dbReference type="EMBL" id="KAA8917336.1"/>
    </source>
</evidence>
<sequence>MASPNNAYKDGLDRYTVKFTNNASNEDIELVERLVKREGGYIVYYQTLFPGFDVMLSRRALVYLKVNPADNPANIPELVFWGHAPRPPGSASPRVGLHSLKPRRAMGVQGAGPLQNLNPSIFLGHALRPLSSFCSRLWVRVLFPLFDEASQSHGGAGGWPPANSNPVVVFWGHAPRPPGLASLETMGVSSISPIR</sequence>
<dbReference type="Proteomes" id="UP000761534">
    <property type="component" value="Unassembled WGS sequence"/>
</dbReference>
<proteinExistence type="predicted"/>
<reference evidence="1" key="1">
    <citation type="journal article" date="2019" name="G3 (Bethesda)">
        <title>Genome Assemblies of Two Rare Opportunistic Yeast Pathogens: Diutina rugosa (syn. Candida rugosa) and Trichomonascus ciferrii (syn. Candida ciferrii).</title>
        <authorList>
            <person name="Mixao V."/>
            <person name="Saus E."/>
            <person name="Hansen A.P."/>
            <person name="Lass-Florl C."/>
            <person name="Gabaldon T."/>
        </authorList>
    </citation>
    <scope>NUCLEOTIDE SEQUENCE</scope>
    <source>
        <strain evidence="1">CBS 4856</strain>
    </source>
</reference>
<dbReference type="EMBL" id="SWFS01000044">
    <property type="protein sequence ID" value="KAA8917336.1"/>
    <property type="molecule type" value="Genomic_DNA"/>
</dbReference>
<evidence type="ECO:0000313" key="2">
    <source>
        <dbReference type="Proteomes" id="UP000761534"/>
    </source>
</evidence>
<gene>
    <name evidence="1" type="ORF">TRICI_000510</name>
</gene>
<dbReference type="AlphaFoldDB" id="A0A642VD82"/>
<protein>
    <submittedName>
        <fullName evidence="1">Uncharacterized protein</fullName>
    </submittedName>
</protein>
<accession>A0A642VD82</accession>
<keyword evidence="2" id="KW-1185">Reference proteome</keyword>
<name>A0A642VD82_9ASCO</name>